<proteinExistence type="predicted"/>
<evidence type="ECO:0000256" key="1">
    <source>
        <dbReference type="SAM" id="MobiDB-lite"/>
    </source>
</evidence>
<keyword evidence="3" id="KW-1185">Reference proteome</keyword>
<dbReference type="Proteomes" id="UP000828390">
    <property type="component" value="Unassembled WGS sequence"/>
</dbReference>
<evidence type="ECO:0000313" key="2">
    <source>
        <dbReference type="EMBL" id="KAH3701717.1"/>
    </source>
</evidence>
<gene>
    <name evidence="2" type="ORF">DPMN_076710</name>
</gene>
<dbReference type="AlphaFoldDB" id="A0A9D4BQR2"/>
<evidence type="ECO:0000313" key="3">
    <source>
        <dbReference type="Proteomes" id="UP000828390"/>
    </source>
</evidence>
<dbReference type="Pfam" id="PF01391">
    <property type="entry name" value="Collagen"/>
    <property type="match status" value="1"/>
</dbReference>
<feature type="region of interest" description="Disordered" evidence="1">
    <location>
        <begin position="91"/>
        <end position="112"/>
    </location>
</feature>
<feature type="compositionally biased region" description="Polar residues" evidence="1">
    <location>
        <begin position="97"/>
        <end position="106"/>
    </location>
</feature>
<protein>
    <submittedName>
        <fullName evidence="2">Uncharacterized protein</fullName>
    </submittedName>
</protein>
<dbReference type="EMBL" id="JAIWYP010000015">
    <property type="protein sequence ID" value="KAH3701717.1"/>
    <property type="molecule type" value="Genomic_DNA"/>
</dbReference>
<feature type="region of interest" description="Disordered" evidence="1">
    <location>
        <begin position="32"/>
        <end position="77"/>
    </location>
</feature>
<dbReference type="InterPro" id="IPR008160">
    <property type="entry name" value="Collagen"/>
</dbReference>
<reference evidence="2" key="2">
    <citation type="submission" date="2020-11" db="EMBL/GenBank/DDBJ databases">
        <authorList>
            <person name="McCartney M.A."/>
            <person name="Auch B."/>
            <person name="Kono T."/>
            <person name="Mallez S."/>
            <person name="Becker A."/>
            <person name="Gohl D.M."/>
            <person name="Silverstein K.A.T."/>
            <person name="Koren S."/>
            <person name="Bechman K.B."/>
            <person name="Herman A."/>
            <person name="Abrahante J.E."/>
            <person name="Garbe J."/>
        </authorList>
    </citation>
    <scope>NUCLEOTIDE SEQUENCE</scope>
    <source>
        <strain evidence="2">Duluth1</strain>
        <tissue evidence="2">Whole animal</tissue>
    </source>
</reference>
<reference evidence="2" key="1">
    <citation type="journal article" date="2019" name="bioRxiv">
        <title>The Genome of the Zebra Mussel, Dreissena polymorpha: A Resource for Invasive Species Research.</title>
        <authorList>
            <person name="McCartney M.A."/>
            <person name="Auch B."/>
            <person name="Kono T."/>
            <person name="Mallez S."/>
            <person name="Zhang Y."/>
            <person name="Obille A."/>
            <person name="Becker A."/>
            <person name="Abrahante J.E."/>
            <person name="Garbe J."/>
            <person name="Badalamenti J.P."/>
            <person name="Herman A."/>
            <person name="Mangelson H."/>
            <person name="Liachko I."/>
            <person name="Sullivan S."/>
            <person name="Sone E.D."/>
            <person name="Koren S."/>
            <person name="Silverstein K.A.T."/>
            <person name="Beckman K.B."/>
            <person name="Gohl D.M."/>
        </authorList>
    </citation>
    <scope>NUCLEOTIDE SEQUENCE</scope>
    <source>
        <strain evidence="2">Duluth1</strain>
        <tissue evidence="2">Whole animal</tissue>
    </source>
</reference>
<sequence length="112" mass="11545">MVLNQNVGDAQRVMDADVSGKRDPGNCCQFNYTNGIPGSPGPQGPQGNTGFEGPEGLIGPKGGKGEPGAPGILGPKGDRCGNRILKAFANSLDPDETPQNVASHQDPNCLLF</sequence>
<organism evidence="2 3">
    <name type="scientific">Dreissena polymorpha</name>
    <name type="common">Zebra mussel</name>
    <name type="synonym">Mytilus polymorpha</name>
    <dbReference type="NCBI Taxonomy" id="45954"/>
    <lineage>
        <taxon>Eukaryota</taxon>
        <taxon>Metazoa</taxon>
        <taxon>Spiralia</taxon>
        <taxon>Lophotrochozoa</taxon>
        <taxon>Mollusca</taxon>
        <taxon>Bivalvia</taxon>
        <taxon>Autobranchia</taxon>
        <taxon>Heteroconchia</taxon>
        <taxon>Euheterodonta</taxon>
        <taxon>Imparidentia</taxon>
        <taxon>Neoheterodontei</taxon>
        <taxon>Myida</taxon>
        <taxon>Dreissenoidea</taxon>
        <taxon>Dreissenidae</taxon>
        <taxon>Dreissena</taxon>
    </lineage>
</organism>
<accession>A0A9D4BQR2</accession>
<feature type="compositionally biased region" description="Gly residues" evidence="1">
    <location>
        <begin position="59"/>
        <end position="68"/>
    </location>
</feature>
<name>A0A9D4BQR2_DREPO</name>
<comment type="caution">
    <text evidence="2">The sequence shown here is derived from an EMBL/GenBank/DDBJ whole genome shotgun (WGS) entry which is preliminary data.</text>
</comment>